<dbReference type="InterPro" id="IPR004821">
    <property type="entry name" value="Cyt_trans-like"/>
</dbReference>
<comment type="catalytic activity">
    <reaction evidence="10 11">
        <text>nicotinate beta-D-ribonucleotide + ATP + H(+) = deamido-NAD(+) + diphosphate</text>
        <dbReference type="Rhea" id="RHEA:22860"/>
        <dbReference type="ChEBI" id="CHEBI:15378"/>
        <dbReference type="ChEBI" id="CHEBI:30616"/>
        <dbReference type="ChEBI" id="CHEBI:33019"/>
        <dbReference type="ChEBI" id="CHEBI:57502"/>
        <dbReference type="ChEBI" id="CHEBI:58437"/>
        <dbReference type="EC" id="2.7.7.18"/>
    </reaction>
</comment>
<dbReference type="NCBIfam" id="TIGR00482">
    <property type="entry name" value="nicotinate (nicotinamide) nucleotide adenylyltransferase"/>
    <property type="match status" value="1"/>
</dbReference>
<dbReference type="PANTHER" id="PTHR39321">
    <property type="entry name" value="NICOTINATE-NUCLEOTIDE ADENYLYLTRANSFERASE-RELATED"/>
    <property type="match status" value="1"/>
</dbReference>
<keyword evidence="4 11" id="KW-0662">Pyridine nucleotide biosynthesis</keyword>
<evidence type="ECO:0000256" key="8">
    <source>
        <dbReference type="ARBA" id="ARBA00022840"/>
    </source>
</evidence>
<evidence type="ECO:0000256" key="1">
    <source>
        <dbReference type="ARBA" id="ARBA00002324"/>
    </source>
</evidence>
<evidence type="ECO:0000256" key="9">
    <source>
        <dbReference type="ARBA" id="ARBA00023027"/>
    </source>
</evidence>
<dbReference type="Gene3D" id="3.40.50.620">
    <property type="entry name" value="HUPs"/>
    <property type="match status" value="1"/>
</dbReference>
<keyword evidence="9 11" id="KW-0520">NAD</keyword>
<dbReference type="PANTHER" id="PTHR39321:SF3">
    <property type="entry name" value="PHOSPHOPANTETHEINE ADENYLYLTRANSFERASE"/>
    <property type="match status" value="1"/>
</dbReference>
<evidence type="ECO:0000256" key="2">
    <source>
        <dbReference type="ARBA" id="ARBA00005019"/>
    </source>
</evidence>
<comment type="function">
    <text evidence="1 11">Catalyzes the reversible adenylation of nicotinate mononucleotide (NaMN) to nicotinic acid adenine dinucleotide (NaAD).</text>
</comment>
<name>A0A239A2T3_9BACT</name>
<dbReference type="NCBIfam" id="NF000840">
    <property type="entry name" value="PRK00071.1-3"/>
    <property type="match status" value="1"/>
</dbReference>
<evidence type="ECO:0000256" key="11">
    <source>
        <dbReference type="HAMAP-Rule" id="MF_00244"/>
    </source>
</evidence>
<dbReference type="SUPFAM" id="SSF52374">
    <property type="entry name" value="Nucleotidylyl transferase"/>
    <property type="match status" value="1"/>
</dbReference>
<dbReference type="GO" id="GO:0009435">
    <property type="term" value="P:NAD+ biosynthetic process"/>
    <property type="evidence" value="ECO:0007669"/>
    <property type="project" value="UniProtKB-UniRule"/>
</dbReference>
<comment type="similarity">
    <text evidence="3 11">Belongs to the NadD family.</text>
</comment>
<proteinExistence type="inferred from homology"/>
<dbReference type="InterPro" id="IPR005248">
    <property type="entry name" value="NadD/NMNAT"/>
</dbReference>
<comment type="pathway">
    <text evidence="2 11">Cofactor biosynthesis; NAD(+) biosynthesis; deamido-NAD(+) from nicotinate D-ribonucleotide: step 1/1.</text>
</comment>
<dbReference type="HAMAP" id="MF_00244">
    <property type="entry name" value="NaMN_adenylyltr"/>
    <property type="match status" value="1"/>
</dbReference>
<dbReference type="Proteomes" id="UP000198405">
    <property type="component" value="Unassembled WGS sequence"/>
</dbReference>
<evidence type="ECO:0000256" key="7">
    <source>
        <dbReference type="ARBA" id="ARBA00022741"/>
    </source>
</evidence>
<dbReference type="GO" id="GO:0004515">
    <property type="term" value="F:nicotinate-nucleotide adenylyltransferase activity"/>
    <property type="evidence" value="ECO:0007669"/>
    <property type="project" value="UniProtKB-UniRule"/>
</dbReference>
<dbReference type="RefSeq" id="WP_089323604.1">
    <property type="nucleotide sequence ID" value="NZ_FZOB01000014.1"/>
</dbReference>
<evidence type="ECO:0000256" key="5">
    <source>
        <dbReference type="ARBA" id="ARBA00022679"/>
    </source>
</evidence>
<evidence type="ECO:0000256" key="3">
    <source>
        <dbReference type="ARBA" id="ARBA00009014"/>
    </source>
</evidence>
<evidence type="ECO:0000256" key="10">
    <source>
        <dbReference type="ARBA" id="ARBA00048721"/>
    </source>
</evidence>
<dbReference type="EMBL" id="FZOB01000014">
    <property type="protein sequence ID" value="SNR89428.1"/>
    <property type="molecule type" value="Genomic_DNA"/>
</dbReference>
<dbReference type="GO" id="GO:0005524">
    <property type="term" value="F:ATP binding"/>
    <property type="evidence" value="ECO:0007669"/>
    <property type="project" value="UniProtKB-KW"/>
</dbReference>
<organism evidence="13 14">
    <name type="scientific">Desulfurobacterium atlanticum</name>
    <dbReference type="NCBI Taxonomy" id="240169"/>
    <lineage>
        <taxon>Bacteria</taxon>
        <taxon>Pseudomonadati</taxon>
        <taxon>Aquificota</taxon>
        <taxon>Aquificia</taxon>
        <taxon>Desulfurobacteriales</taxon>
        <taxon>Desulfurobacteriaceae</taxon>
        <taxon>Desulfurobacterium</taxon>
    </lineage>
</organism>
<reference evidence="14" key="1">
    <citation type="submission" date="2017-06" db="EMBL/GenBank/DDBJ databases">
        <authorList>
            <person name="Varghese N."/>
            <person name="Submissions S."/>
        </authorList>
    </citation>
    <scope>NUCLEOTIDE SEQUENCE [LARGE SCALE GENOMIC DNA]</scope>
    <source>
        <strain evidence="14">DSM 15668</strain>
    </source>
</reference>
<keyword evidence="5 11" id="KW-0808">Transferase</keyword>
<keyword evidence="6 11" id="KW-0548">Nucleotidyltransferase</keyword>
<dbReference type="CDD" id="cd02165">
    <property type="entry name" value="NMNAT"/>
    <property type="match status" value="1"/>
</dbReference>
<gene>
    <name evidence="11" type="primary">nadD</name>
    <name evidence="13" type="ORF">SAMN06265340_11425</name>
</gene>
<dbReference type="NCBIfam" id="TIGR00125">
    <property type="entry name" value="cyt_tran_rel"/>
    <property type="match status" value="1"/>
</dbReference>
<dbReference type="UniPathway" id="UPA00253">
    <property type="reaction ID" value="UER00332"/>
</dbReference>
<keyword evidence="8 11" id="KW-0067">ATP-binding</keyword>
<dbReference type="OrthoDB" id="5295945at2"/>
<keyword evidence="14" id="KW-1185">Reference proteome</keyword>
<keyword evidence="7 11" id="KW-0547">Nucleotide-binding</keyword>
<evidence type="ECO:0000313" key="14">
    <source>
        <dbReference type="Proteomes" id="UP000198405"/>
    </source>
</evidence>
<sequence length="208" mass="23644">MKEALFGGSFNPVHIGHLVIARDVLESFGFDKIVFVPAKIQPLKGKLSLPSSLRLKLLETATADIEYFSVWDYEIRKDGVSYTVDTLKEYVRIKGKQPVFIMGGDSFSSLHLWKSPEKILEIAKIIVVKRPGREIDISKLLGEIGVKKVVKFSTVKEKNSLSEADIFVLDGRLIEISSTEIRKRLEEKKDIRFLVPDRCISLLKQFYS</sequence>
<evidence type="ECO:0000259" key="12">
    <source>
        <dbReference type="Pfam" id="PF01467"/>
    </source>
</evidence>
<protein>
    <recommendedName>
        <fullName evidence="11">Probable nicotinate-nucleotide adenylyltransferase</fullName>
        <ecNumber evidence="11">2.7.7.18</ecNumber>
    </recommendedName>
    <alternativeName>
        <fullName evidence="11">Deamido-NAD(+) diphosphorylase</fullName>
    </alternativeName>
    <alternativeName>
        <fullName evidence="11">Deamido-NAD(+) pyrophosphorylase</fullName>
    </alternativeName>
    <alternativeName>
        <fullName evidence="11">Nicotinate mononucleotide adenylyltransferase</fullName>
        <shortName evidence="11">NaMN adenylyltransferase</shortName>
    </alternativeName>
</protein>
<evidence type="ECO:0000256" key="4">
    <source>
        <dbReference type="ARBA" id="ARBA00022642"/>
    </source>
</evidence>
<dbReference type="EC" id="2.7.7.18" evidence="11"/>
<evidence type="ECO:0000256" key="6">
    <source>
        <dbReference type="ARBA" id="ARBA00022695"/>
    </source>
</evidence>
<dbReference type="Pfam" id="PF01467">
    <property type="entry name" value="CTP_transf_like"/>
    <property type="match status" value="1"/>
</dbReference>
<feature type="domain" description="Cytidyltransferase-like" evidence="12">
    <location>
        <begin position="5"/>
        <end position="184"/>
    </location>
</feature>
<evidence type="ECO:0000313" key="13">
    <source>
        <dbReference type="EMBL" id="SNR89428.1"/>
    </source>
</evidence>
<dbReference type="InterPro" id="IPR014729">
    <property type="entry name" value="Rossmann-like_a/b/a_fold"/>
</dbReference>
<accession>A0A239A2T3</accession>
<dbReference type="AlphaFoldDB" id="A0A239A2T3"/>